<name>A0ABQ9IBU5_9NEOP</name>
<feature type="compositionally biased region" description="Polar residues" evidence="1">
    <location>
        <begin position="111"/>
        <end position="123"/>
    </location>
</feature>
<dbReference type="Proteomes" id="UP001159363">
    <property type="component" value="Chromosome 2"/>
</dbReference>
<evidence type="ECO:0000313" key="3">
    <source>
        <dbReference type="Proteomes" id="UP001159363"/>
    </source>
</evidence>
<evidence type="ECO:0000256" key="1">
    <source>
        <dbReference type="SAM" id="MobiDB-lite"/>
    </source>
</evidence>
<gene>
    <name evidence="2" type="ORF">PR048_006764</name>
</gene>
<dbReference type="EMBL" id="JARBHB010000002">
    <property type="protein sequence ID" value="KAJ8894154.1"/>
    <property type="molecule type" value="Genomic_DNA"/>
</dbReference>
<protein>
    <submittedName>
        <fullName evidence="2">Uncharacterized protein</fullName>
    </submittedName>
</protein>
<proteinExistence type="predicted"/>
<keyword evidence="3" id="KW-1185">Reference proteome</keyword>
<feature type="compositionally biased region" description="Basic and acidic residues" evidence="1">
    <location>
        <begin position="97"/>
        <end position="109"/>
    </location>
</feature>
<evidence type="ECO:0000313" key="2">
    <source>
        <dbReference type="EMBL" id="KAJ8894154.1"/>
    </source>
</evidence>
<feature type="region of interest" description="Disordered" evidence="1">
    <location>
        <begin position="89"/>
        <end position="125"/>
    </location>
</feature>
<comment type="caution">
    <text evidence="2">The sequence shown here is derived from an EMBL/GenBank/DDBJ whole genome shotgun (WGS) entry which is preliminary data.</text>
</comment>
<accession>A0ABQ9IBU5</accession>
<reference evidence="2 3" key="1">
    <citation type="submission" date="2023-02" db="EMBL/GenBank/DDBJ databases">
        <title>LHISI_Scaffold_Assembly.</title>
        <authorList>
            <person name="Stuart O.P."/>
            <person name="Cleave R."/>
            <person name="Magrath M.J.L."/>
            <person name="Mikheyev A.S."/>
        </authorList>
    </citation>
    <scope>NUCLEOTIDE SEQUENCE [LARGE SCALE GENOMIC DNA]</scope>
    <source>
        <strain evidence="2">Daus_M_001</strain>
        <tissue evidence="2">Leg muscle</tissue>
    </source>
</reference>
<organism evidence="2 3">
    <name type="scientific">Dryococelus australis</name>
    <dbReference type="NCBI Taxonomy" id="614101"/>
    <lineage>
        <taxon>Eukaryota</taxon>
        <taxon>Metazoa</taxon>
        <taxon>Ecdysozoa</taxon>
        <taxon>Arthropoda</taxon>
        <taxon>Hexapoda</taxon>
        <taxon>Insecta</taxon>
        <taxon>Pterygota</taxon>
        <taxon>Neoptera</taxon>
        <taxon>Polyneoptera</taxon>
        <taxon>Phasmatodea</taxon>
        <taxon>Verophasmatodea</taxon>
        <taxon>Anareolatae</taxon>
        <taxon>Phasmatidae</taxon>
        <taxon>Eurycanthinae</taxon>
        <taxon>Dryococelus</taxon>
    </lineage>
</organism>
<sequence>MPLRSYGDGGGGVVVIRLLVSHLGEPGSIPGGVAPGLSHVGIVPDDASGLRVFLRISRVLCTFIPGAAPYSSLHSHILSRTQSAAQISSHSLWSGEQRGERRGEQRGEARLNQTNYTPSSSPPASKEVYNRFDSVIVRLFAHRATINVPYERRESAKRTVHLSGHENMVGAVLPALQRTYTWRQIYDLQLCAAGKQGPVKDGPVARAAICRRGHALDSLENPACVLPMVPSARIAVQKLCGRSPKVLACSDSGKLKYTRTLQPGEDATTEGACY</sequence>